<evidence type="ECO:0000313" key="3">
    <source>
        <dbReference type="Proteomes" id="UP000302139"/>
    </source>
</evidence>
<evidence type="ECO:0000256" key="1">
    <source>
        <dbReference type="SAM" id="MobiDB-lite"/>
    </source>
</evidence>
<comment type="caution">
    <text evidence="2">The sequence shown here is derived from an EMBL/GenBank/DDBJ whole genome shotgun (WGS) entry which is preliminary data.</text>
</comment>
<evidence type="ECO:0000313" key="2">
    <source>
        <dbReference type="EMBL" id="GDY61903.1"/>
    </source>
</evidence>
<sequence>MELDLVDPVAPAVVRPQLGRVLVRQGPPLLYLRGAGAEPEPRQLGARLVEERGIEMPLDGLHEGPVGGEDVIAHQGRSLVGHGVGAGSHVSQPTPRYYVGHQGFRR</sequence>
<organism evidence="2 3">
    <name type="scientific">Streptomyces avermitilis</name>
    <dbReference type="NCBI Taxonomy" id="33903"/>
    <lineage>
        <taxon>Bacteria</taxon>
        <taxon>Bacillati</taxon>
        <taxon>Actinomycetota</taxon>
        <taxon>Actinomycetes</taxon>
        <taxon>Kitasatosporales</taxon>
        <taxon>Streptomycetaceae</taxon>
        <taxon>Streptomyces</taxon>
    </lineage>
</organism>
<accession>A0A4D4LV28</accession>
<gene>
    <name evidence="2" type="ORF">SAV14893_012960</name>
</gene>
<dbReference type="EMBL" id="BJHX01000001">
    <property type="protein sequence ID" value="GDY61903.1"/>
    <property type="molecule type" value="Genomic_DNA"/>
</dbReference>
<feature type="region of interest" description="Disordered" evidence="1">
    <location>
        <begin position="83"/>
        <end position="106"/>
    </location>
</feature>
<proteinExistence type="predicted"/>
<reference evidence="2 3" key="1">
    <citation type="submission" date="2019-04" db="EMBL/GenBank/DDBJ databases">
        <title>Draft genome sequences of Streptomyces avermitilis NBRC 14893.</title>
        <authorList>
            <person name="Komaki H."/>
            <person name="Tamura T."/>
            <person name="Hosoyama A."/>
        </authorList>
    </citation>
    <scope>NUCLEOTIDE SEQUENCE [LARGE SCALE GENOMIC DNA]</scope>
    <source>
        <strain evidence="2 3">NBRC 14893</strain>
    </source>
</reference>
<dbReference type="Proteomes" id="UP000302139">
    <property type="component" value="Unassembled WGS sequence"/>
</dbReference>
<dbReference type="AlphaFoldDB" id="A0A4D4LV28"/>
<protein>
    <submittedName>
        <fullName evidence="2">Uncharacterized protein</fullName>
    </submittedName>
</protein>
<name>A0A4D4LV28_STRAX</name>